<proteinExistence type="predicted"/>
<organism evidence="3 4">
    <name type="scientific">Frigidibacter albus</name>
    <dbReference type="NCBI Taxonomy" id="1465486"/>
    <lineage>
        <taxon>Bacteria</taxon>
        <taxon>Pseudomonadati</taxon>
        <taxon>Pseudomonadota</taxon>
        <taxon>Alphaproteobacteria</taxon>
        <taxon>Rhodobacterales</taxon>
        <taxon>Paracoccaceae</taxon>
        <taxon>Frigidibacter</taxon>
    </lineage>
</organism>
<dbReference type="InterPro" id="IPR050902">
    <property type="entry name" value="ABC_Transporter_SBP"/>
</dbReference>
<accession>A0A6L8VI03</accession>
<feature type="chain" id="PRO_5027108933" evidence="1">
    <location>
        <begin position="21"/>
        <end position="281"/>
    </location>
</feature>
<sequence>MMSRLLLGAALALLPLGAAAQERVLAIGGSVTEIVYMLGEQGRLVGRDSTSTFPAEVEALPDVGYMRALSPEGVLSVSPELILMESGAGPAETLDTLAGAGVATVTVPDDYSPAGVLAKVRSVAGAMGVPDKGEALAADLDAQMQAALAKVAAEDGPPPRVLFILGNSGGRLMGAGTDTAAAAMIELAGGTSAIDSFEGYTALTDEAIAVAAPDVILAMERGEGASSHGDDEYLTHPALAQTPAALGGHVVRMPGTFLLGFGPRTPDAIAALHAALYPDAP</sequence>
<evidence type="ECO:0000256" key="1">
    <source>
        <dbReference type="SAM" id="SignalP"/>
    </source>
</evidence>
<dbReference type="PANTHER" id="PTHR30535:SF4">
    <property type="entry name" value="HEMIN-BINDING PERIPLASMIC PROTEIN HMUT"/>
    <property type="match status" value="1"/>
</dbReference>
<evidence type="ECO:0000313" key="3">
    <source>
        <dbReference type="EMBL" id="MZQ89162.1"/>
    </source>
</evidence>
<dbReference type="AlphaFoldDB" id="A0A6L8VI03"/>
<dbReference type="Pfam" id="PF01497">
    <property type="entry name" value="Peripla_BP_2"/>
    <property type="match status" value="1"/>
</dbReference>
<keyword evidence="4" id="KW-1185">Reference proteome</keyword>
<dbReference type="PANTHER" id="PTHR30535">
    <property type="entry name" value="VITAMIN B12-BINDING PROTEIN"/>
    <property type="match status" value="1"/>
</dbReference>
<keyword evidence="1" id="KW-0732">Signal</keyword>
<dbReference type="RefSeq" id="WP_161345451.1">
    <property type="nucleotide sequence ID" value="NZ_BMGW01000004.1"/>
</dbReference>
<reference evidence="3 4" key="1">
    <citation type="submission" date="2020-01" db="EMBL/GenBank/DDBJ databases">
        <title>Frigidibacter albus SP32T (=CGMCC 1.13995T).</title>
        <authorList>
            <person name="Liao X."/>
        </authorList>
    </citation>
    <scope>NUCLEOTIDE SEQUENCE [LARGE SCALE GENOMIC DNA]</scope>
    <source>
        <strain evidence="3 4">SP32</strain>
    </source>
</reference>
<evidence type="ECO:0000259" key="2">
    <source>
        <dbReference type="PROSITE" id="PS50983"/>
    </source>
</evidence>
<gene>
    <name evidence="3" type="ORF">GS660_08625</name>
</gene>
<dbReference type="InterPro" id="IPR002491">
    <property type="entry name" value="ABC_transptr_periplasmic_BD"/>
</dbReference>
<name>A0A6L8VI03_9RHOB</name>
<feature type="signal peptide" evidence="1">
    <location>
        <begin position="1"/>
        <end position="20"/>
    </location>
</feature>
<dbReference type="OrthoDB" id="9797736at2"/>
<evidence type="ECO:0000313" key="4">
    <source>
        <dbReference type="Proteomes" id="UP000477083"/>
    </source>
</evidence>
<dbReference type="Proteomes" id="UP000477083">
    <property type="component" value="Unassembled WGS sequence"/>
</dbReference>
<dbReference type="SUPFAM" id="SSF53807">
    <property type="entry name" value="Helical backbone' metal receptor"/>
    <property type="match status" value="1"/>
</dbReference>
<dbReference type="EMBL" id="WWNR01000004">
    <property type="protein sequence ID" value="MZQ89162.1"/>
    <property type="molecule type" value="Genomic_DNA"/>
</dbReference>
<feature type="domain" description="Fe/B12 periplasmic-binding" evidence="2">
    <location>
        <begin position="23"/>
        <end position="280"/>
    </location>
</feature>
<comment type="caution">
    <text evidence="3">The sequence shown here is derived from an EMBL/GenBank/DDBJ whole genome shotgun (WGS) entry which is preliminary data.</text>
</comment>
<protein>
    <submittedName>
        <fullName evidence="3">ABC transporter substrate-binding protein</fullName>
    </submittedName>
</protein>
<dbReference type="Gene3D" id="3.40.50.1980">
    <property type="entry name" value="Nitrogenase molybdenum iron protein domain"/>
    <property type="match status" value="2"/>
</dbReference>
<dbReference type="PROSITE" id="PS50983">
    <property type="entry name" value="FE_B12_PBP"/>
    <property type="match status" value="1"/>
</dbReference>